<dbReference type="InterPro" id="IPR001296">
    <property type="entry name" value="Glyco_trans_1"/>
</dbReference>
<feature type="domain" description="Glycosyl transferase family 1" evidence="1">
    <location>
        <begin position="197"/>
        <end position="348"/>
    </location>
</feature>
<proteinExistence type="predicted"/>
<dbReference type="EMBL" id="JACIDY010000005">
    <property type="protein sequence ID" value="MBB3940546.1"/>
    <property type="molecule type" value="Genomic_DNA"/>
</dbReference>
<dbReference type="Pfam" id="PF13439">
    <property type="entry name" value="Glyco_transf_4"/>
    <property type="match status" value="1"/>
</dbReference>
<sequence>MAGAIHFAMTHSEPGGLREIWNDAVAGLAARGHSVRRFVLYPNRDAVQRDAAAEEGWHHVLAARPSGLLGNIRLFVALVRYLRREQPRAVITAMPLANVLMPLAVRVAGTGTRVYVSHHSPADTHNPLLARLDRWTGGMREVSAIISVSDAVARSLDGAPAAYRAKRVTVHNALPESVEQAIDRLVAVARPKAVGRIVAMGRLSYQKNYPMLLRAMAQVPAGTLDIIGGGEDEAALRALTLELGIADRVRFLGQMTRQQALAHAATAQVFAQVSHYEGHSLALVEAARLGLPLVVSAVPVQMEGITSPSGEHCGIAVPIGDDTALATVLNRLLADEADRAHWANQARSLGLTACHAVMIDAYERLVAG</sequence>
<dbReference type="PANTHER" id="PTHR12526">
    <property type="entry name" value="GLYCOSYLTRANSFERASE"/>
    <property type="match status" value="1"/>
</dbReference>
<evidence type="ECO:0000313" key="3">
    <source>
        <dbReference type="EMBL" id="MBB3940546.1"/>
    </source>
</evidence>
<organism evidence="3 4">
    <name type="scientific">Novosphingobium fluoreni</name>
    <dbReference type="NCBI Taxonomy" id="1391222"/>
    <lineage>
        <taxon>Bacteria</taxon>
        <taxon>Pseudomonadati</taxon>
        <taxon>Pseudomonadota</taxon>
        <taxon>Alphaproteobacteria</taxon>
        <taxon>Sphingomonadales</taxon>
        <taxon>Sphingomonadaceae</taxon>
        <taxon>Novosphingobium</taxon>
    </lineage>
</organism>
<evidence type="ECO:0000259" key="1">
    <source>
        <dbReference type="Pfam" id="PF00534"/>
    </source>
</evidence>
<dbReference type="PANTHER" id="PTHR12526:SF630">
    <property type="entry name" value="GLYCOSYLTRANSFERASE"/>
    <property type="match status" value="1"/>
</dbReference>
<dbReference type="AlphaFoldDB" id="A0A7W6FYS8"/>
<protein>
    <submittedName>
        <fullName evidence="3">Glycosyltransferase involved in cell wall biosynthesis</fullName>
    </submittedName>
</protein>
<dbReference type="InterPro" id="IPR028098">
    <property type="entry name" value="Glyco_trans_4-like_N"/>
</dbReference>
<reference evidence="3 4" key="1">
    <citation type="submission" date="2020-08" db="EMBL/GenBank/DDBJ databases">
        <title>Genomic Encyclopedia of Type Strains, Phase IV (KMG-IV): sequencing the most valuable type-strain genomes for metagenomic binning, comparative biology and taxonomic classification.</title>
        <authorList>
            <person name="Goeker M."/>
        </authorList>
    </citation>
    <scope>NUCLEOTIDE SEQUENCE [LARGE SCALE GENOMIC DNA]</scope>
    <source>
        <strain evidence="3 4">DSM 27568</strain>
    </source>
</reference>
<keyword evidence="3" id="KW-0808">Transferase</keyword>
<name>A0A7W6FYS8_9SPHN</name>
<dbReference type="Pfam" id="PF00534">
    <property type="entry name" value="Glycos_transf_1"/>
    <property type="match status" value="1"/>
</dbReference>
<gene>
    <name evidence="3" type="ORF">GGR39_002203</name>
</gene>
<comment type="caution">
    <text evidence="3">The sequence shown here is derived from an EMBL/GenBank/DDBJ whole genome shotgun (WGS) entry which is preliminary data.</text>
</comment>
<dbReference type="GO" id="GO:0016757">
    <property type="term" value="F:glycosyltransferase activity"/>
    <property type="evidence" value="ECO:0007669"/>
    <property type="project" value="InterPro"/>
</dbReference>
<dbReference type="SUPFAM" id="SSF53756">
    <property type="entry name" value="UDP-Glycosyltransferase/glycogen phosphorylase"/>
    <property type="match status" value="1"/>
</dbReference>
<dbReference type="Proteomes" id="UP000561459">
    <property type="component" value="Unassembled WGS sequence"/>
</dbReference>
<evidence type="ECO:0000313" key="4">
    <source>
        <dbReference type="Proteomes" id="UP000561459"/>
    </source>
</evidence>
<keyword evidence="4" id="KW-1185">Reference proteome</keyword>
<dbReference type="RefSeq" id="WP_221226093.1">
    <property type="nucleotide sequence ID" value="NZ_JACIDY010000005.1"/>
</dbReference>
<feature type="domain" description="Glycosyltransferase subfamily 4-like N-terminal" evidence="2">
    <location>
        <begin position="15"/>
        <end position="160"/>
    </location>
</feature>
<accession>A0A7W6FYS8</accession>
<evidence type="ECO:0000259" key="2">
    <source>
        <dbReference type="Pfam" id="PF13439"/>
    </source>
</evidence>
<dbReference type="Gene3D" id="3.40.50.2000">
    <property type="entry name" value="Glycogen Phosphorylase B"/>
    <property type="match status" value="2"/>
</dbReference>